<dbReference type="EMBL" id="JACHES010000005">
    <property type="protein sequence ID" value="MBB6176540.1"/>
    <property type="molecule type" value="Genomic_DNA"/>
</dbReference>
<keyword evidence="2" id="KW-1185">Reference proteome</keyword>
<gene>
    <name evidence="1" type="ORF">HNQ82_001355</name>
</gene>
<accession>A0A7X0D9J7</accession>
<protein>
    <submittedName>
        <fullName evidence="1">Uncharacterized protein</fullName>
    </submittedName>
</protein>
<evidence type="ECO:0000313" key="1">
    <source>
        <dbReference type="EMBL" id="MBB6176540.1"/>
    </source>
</evidence>
<proteinExistence type="predicted"/>
<dbReference type="AlphaFoldDB" id="A0A7X0D9J7"/>
<evidence type="ECO:0000313" key="2">
    <source>
        <dbReference type="Proteomes" id="UP000523528"/>
    </source>
</evidence>
<sequence>MELNKGGDGGREKVFFVIARYVGDWPLLQRKLKELYRQTSEWANEMDKLHEVNSMPCVVSKKQGGKNNEETSAYVVASIRLYVCNGVQQSVPK</sequence>
<name>A0A7X0D9J7_9BACL</name>
<reference evidence="1 2" key="1">
    <citation type="submission" date="2020-08" db="EMBL/GenBank/DDBJ databases">
        <title>Genomic Encyclopedia of Type Strains, Phase IV (KMG-IV): sequencing the most valuable type-strain genomes for metagenomic binning, comparative biology and taxonomic classification.</title>
        <authorList>
            <person name="Goeker M."/>
        </authorList>
    </citation>
    <scope>NUCLEOTIDE SEQUENCE [LARGE SCALE GENOMIC DNA]</scope>
    <source>
        <strain evidence="1 2">DSM 23211</strain>
    </source>
</reference>
<organism evidence="1 2">
    <name type="scientific">Anoxybacillus tengchongensis</name>
    <dbReference type="NCBI Taxonomy" id="576944"/>
    <lineage>
        <taxon>Bacteria</taxon>
        <taxon>Bacillati</taxon>
        <taxon>Bacillota</taxon>
        <taxon>Bacilli</taxon>
        <taxon>Bacillales</taxon>
        <taxon>Anoxybacillaceae</taxon>
        <taxon>Anoxybacillus</taxon>
    </lineage>
</organism>
<comment type="caution">
    <text evidence="1">The sequence shown here is derived from an EMBL/GenBank/DDBJ whole genome shotgun (WGS) entry which is preliminary data.</text>
</comment>
<dbReference type="Proteomes" id="UP000523528">
    <property type="component" value="Unassembled WGS sequence"/>
</dbReference>